<dbReference type="AlphaFoldDB" id="A0A2G9U651"/>
<evidence type="ECO:0000313" key="2">
    <source>
        <dbReference type="EMBL" id="PIO65703.1"/>
    </source>
</evidence>
<protein>
    <submittedName>
        <fullName evidence="2">Uncharacterized protein</fullName>
    </submittedName>
</protein>
<proteinExistence type="predicted"/>
<dbReference type="Proteomes" id="UP000230423">
    <property type="component" value="Unassembled WGS sequence"/>
</dbReference>
<feature type="region of interest" description="Disordered" evidence="1">
    <location>
        <begin position="46"/>
        <end position="81"/>
    </location>
</feature>
<gene>
    <name evidence="2" type="ORF">TELCIR_12609</name>
</gene>
<sequence length="93" mass="10218">MEEGGGAVANGARFGEQILGRASSRPNKPSILSGSNLVERLQLQLSEKGGKMSGEDAKTAPKLVSKDEKKEEHREEEREEDIIEFSTFLDLET</sequence>
<organism evidence="2 3">
    <name type="scientific">Teladorsagia circumcincta</name>
    <name type="common">Brown stomach worm</name>
    <name type="synonym">Ostertagia circumcincta</name>
    <dbReference type="NCBI Taxonomy" id="45464"/>
    <lineage>
        <taxon>Eukaryota</taxon>
        <taxon>Metazoa</taxon>
        <taxon>Ecdysozoa</taxon>
        <taxon>Nematoda</taxon>
        <taxon>Chromadorea</taxon>
        <taxon>Rhabditida</taxon>
        <taxon>Rhabditina</taxon>
        <taxon>Rhabditomorpha</taxon>
        <taxon>Strongyloidea</taxon>
        <taxon>Trichostrongylidae</taxon>
        <taxon>Teladorsagia</taxon>
    </lineage>
</organism>
<evidence type="ECO:0000313" key="3">
    <source>
        <dbReference type="Proteomes" id="UP000230423"/>
    </source>
</evidence>
<keyword evidence="3" id="KW-1185">Reference proteome</keyword>
<accession>A0A2G9U651</accession>
<reference evidence="2 3" key="1">
    <citation type="submission" date="2015-09" db="EMBL/GenBank/DDBJ databases">
        <title>Draft genome of the parasitic nematode Teladorsagia circumcincta isolate WARC Sus (inbred).</title>
        <authorList>
            <person name="Mitreva M."/>
        </authorList>
    </citation>
    <scope>NUCLEOTIDE SEQUENCE [LARGE SCALE GENOMIC DNA]</scope>
    <source>
        <strain evidence="2 3">S</strain>
    </source>
</reference>
<name>A0A2G9U651_TELCI</name>
<feature type="compositionally biased region" description="Basic and acidic residues" evidence="1">
    <location>
        <begin position="48"/>
        <end position="76"/>
    </location>
</feature>
<dbReference type="EMBL" id="KZ348803">
    <property type="protein sequence ID" value="PIO65703.1"/>
    <property type="molecule type" value="Genomic_DNA"/>
</dbReference>
<evidence type="ECO:0000256" key="1">
    <source>
        <dbReference type="SAM" id="MobiDB-lite"/>
    </source>
</evidence>